<dbReference type="InterPro" id="IPR018707">
    <property type="entry name" value="LpxR"/>
</dbReference>
<evidence type="ECO:0000256" key="1">
    <source>
        <dbReference type="SAM" id="SignalP"/>
    </source>
</evidence>
<dbReference type="Pfam" id="PF09982">
    <property type="entry name" value="LpxR"/>
    <property type="match status" value="1"/>
</dbReference>
<accession>A0A831RYH7</accession>
<feature type="chain" id="PRO_5032572793" evidence="1">
    <location>
        <begin position="21"/>
        <end position="345"/>
    </location>
</feature>
<dbReference type="InterPro" id="IPR037107">
    <property type="entry name" value="Put_OMP_sf"/>
</dbReference>
<dbReference type="AlphaFoldDB" id="A0A831RYH7"/>
<organism evidence="2">
    <name type="scientific">Thiolapillus brandeum</name>
    <dbReference type="NCBI Taxonomy" id="1076588"/>
    <lineage>
        <taxon>Bacteria</taxon>
        <taxon>Pseudomonadati</taxon>
        <taxon>Pseudomonadota</taxon>
        <taxon>Gammaproteobacteria</taxon>
        <taxon>Chromatiales</taxon>
        <taxon>Sedimenticolaceae</taxon>
        <taxon>Thiolapillus</taxon>
    </lineage>
</organism>
<keyword evidence="1" id="KW-0732">Signal</keyword>
<comment type="caution">
    <text evidence="2">The sequence shown here is derived from an EMBL/GenBank/DDBJ whole genome shotgun (WGS) entry which is preliminary data.</text>
</comment>
<dbReference type="Proteomes" id="UP000886339">
    <property type="component" value="Unassembled WGS sequence"/>
</dbReference>
<dbReference type="EMBL" id="DRLF01000375">
    <property type="protein sequence ID" value="HEC07349.1"/>
    <property type="molecule type" value="Genomic_DNA"/>
</dbReference>
<feature type="signal peptide" evidence="1">
    <location>
        <begin position="1"/>
        <end position="20"/>
    </location>
</feature>
<reference evidence="2" key="1">
    <citation type="journal article" date="2020" name="mSystems">
        <title>Genome- and Community-Level Interaction Insights into Carbon Utilization and Element Cycling Functions of Hydrothermarchaeota in Hydrothermal Sediment.</title>
        <authorList>
            <person name="Zhou Z."/>
            <person name="Liu Y."/>
            <person name="Xu W."/>
            <person name="Pan J."/>
            <person name="Luo Z.H."/>
            <person name="Li M."/>
        </authorList>
    </citation>
    <scope>NUCLEOTIDE SEQUENCE [LARGE SCALE GENOMIC DNA]</scope>
    <source>
        <strain evidence="2">HyVt-458</strain>
    </source>
</reference>
<gene>
    <name evidence="2" type="ORF">ENJ12_10875</name>
</gene>
<name>A0A831RYH7_9GAMM</name>
<evidence type="ECO:0000313" key="2">
    <source>
        <dbReference type="EMBL" id="HEC07349.1"/>
    </source>
</evidence>
<protein>
    <submittedName>
        <fullName evidence="2">Lipid A deacylase LpxR family protein</fullName>
    </submittedName>
</protein>
<dbReference type="Gene3D" id="2.40.128.140">
    <property type="entry name" value="Outer membrane protein"/>
    <property type="match status" value="1"/>
</dbReference>
<proteinExistence type="predicted"/>
<sequence>MHRPRLLLFLLLLPGLPLFAAGNHEQYNSGWRFNADNDLLTGQTTDRDYTGGLAFTWSGARAQQNPVSLDKWRAGIDRLTGFGNLYRSSEHVSFHSQQAGMTLFTPDDIESRAPVYDDRPYASLFFLSNTEFTVQPEADIAWLSRLSVGFLGLGLAEDVQGVLHAVTGSDTPNGWQNQISAGGEPTFLLTCAMQNKLHASNTWQLKTEYEANLGFITDINAGFTWRWGRIRSPWWSFNPYQSKYIQQSMPVFSSRGRKNEFYLQAGARLNLRLYNALLQGQFRDSAVTIGSGDLRHLLAEYWLGATLEFGKAYYASVFLRGLSSEFRGPGSRNAAWVGLVFARAY</sequence>